<dbReference type="Proteomes" id="UP000519439">
    <property type="component" value="Unassembled WGS sequence"/>
</dbReference>
<keyword evidence="3" id="KW-1185">Reference proteome</keyword>
<protein>
    <submittedName>
        <fullName evidence="2">Uncharacterized protein</fullName>
    </submittedName>
</protein>
<name>A0A7W6N826_9HYPH</name>
<evidence type="ECO:0000313" key="3">
    <source>
        <dbReference type="Proteomes" id="UP000519439"/>
    </source>
</evidence>
<dbReference type="AlphaFoldDB" id="A0A7W6N826"/>
<evidence type="ECO:0000313" key="2">
    <source>
        <dbReference type="EMBL" id="MBB4040095.1"/>
    </source>
</evidence>
<reference evidence="2 3" key="1">
    <citation type="submission" date="2020-08" db="EMBL/GenBank/DDBJ databases">
        <title>Genomic Encyclopedia of Type Strains, Phase IV (KMG-IV): sequencing the most valuable type-strain genomes for metagenomic binning, comparative biology and taxonomic classification.</title>
        <authorList>
            <person name="Goeker M."/>
        </authorList>
    </citation>
    <scope>NUCLEOTIDE SEQUENCE [LARGE SCALE GENOMIC DNA]</scope>
    <source>
        <strain evidence="2 3">DSM 15743</strain>
    </source>
</reference>
<proteinExistence type="predicted"/>
<sequence length="99" mass="10931">MTRFAWTIGFLLLAGPGLAQNAPDGKALQLTVRPSGYESEARAAAERQQKLLKRLEQSDYMVRSICVSCGDQWKHQVYAPFNPFASLSRSGQPSEETGN</sequence>
<keyword evidence="1" id="KW-0732">Signal</keyword>
<gene>
    <name evidence="2" type="ORF">GGR34_001746</name>
</gene>
<comment type="caution">
    <text evidence="2">The sequence shown here is derived from an EMBL/GenBank/DDBJ whole genome shotgun (WGS) entry which is preliminary data.</text>
</comment>
<dbReference type="RefSeq" id="WP_027315305.1">
    <property type="nucleotide sequence ID" value="NZ_JACIDC010000005.1"/>
</dbReference>
<organism evidence="2 3">
    <name type="scientific">Microvirga flocculans</name>
    <dbReference type="NCBI Taxonomy" id="217168"/>
    <lineage>
        <taxon>Bacteria</taxon>
        <taxon>Pseudomonadati</taxon>
        <taxon>Pseudomonadota</taxon>
        <taxon>Alphaproteobacteria</taxon>
        <taxon>Hyphomicrobiales</taxon>
        <taxon>Methylobacteriaceae</taxon>
        <taxon>Microvirga</taxon>
    </lineage>
</organism>
<feature type="chain" id="PRO_5031441063" evidence="1">
    <location>
        <begin position="20"/>
        <end position="99"/>
    </location>
</feature>
<feature type="signal peptide" evidence="1">
    <location>
        <begin position="1"/>
        <end position="19"/>
    </location>
</feature>
<dbReference type="EMBL" id="JACIDC010000005">
    <property type="protein sequence ID" value="MBB4040095.1"/>
    <property type="molecule type" value="Genomic_DNA"/>
</dbReference>
<accession>A0A7W6N826</accession>
<evidence type="ECO:0000256" key="1">
    <source>
        <dbReference type="SAM" id="SignalP"/>
    </source>
</evidence>